<feature type="domain" description="ADF-H" evidence="6">
    <location>
        <begin position="1191"/>
        <end position="1330"/>
    </location>
</feature>
<keyword evidence="4" id="KW-0472">Membrane</keyword>
<comment type="caution">
    <text evidence="7">The sequence shown here is derived from an EMBL/GenBank/DDBJ whole genome shotgun (WGS) entry which is preliminary data.</text>
</comment>
<evidence type="ECO:0000256" key="3">
    <source>
        <dbReference type="ARBA" id="ARBA00022927"/>
    </source>
</evidence>
<dbReference type="Gene3D" id="1.25.10.10">
    <property type="entry name" value="Leucine-rich Repeat Variant"/>
    <property type="match status" value="1"/>
</dbReference>
<sequence length="1545" mass="176228">MGIMKLLKSNLGRILEGCELVIRALFCELLGNDVEFAHVKAVNSSQESNLFFKRVGYLAASTFLHSNQKLFLLMINTIQKDLKSTSPIVVCSALITITKLITPEFIPAVLPKVLELLSHEDKTIRKKAVAAMYTFLMKDPKSLDLGIDDFKRVLCDQDPSVMGAALDIFLLLAKTNPRLIKSQIPTICSILKQVIEGRLNKDFDYHQIHAPWIQIKILKILGYLGQDDLKASKEMYNIIIETTKKAEIGFLNGITAACGIMYECIRTITKIYPEQKLLNAASEEVGKFVTSSSNNLRYLGITALIHLVKAHPEAAVKHQIVIVECLEDPDEALRRNTISLLFEITNGTNIVFILQKMLTYLKTVTDLDHKKDLVTRMVKLSEDYAIDTKWFVATINSIMELAGSLVPRDVVYNVMRLISEGTEDDEDEDENEEEENIELKKFAAQEYAEMLLSEQILPDMSFRLIIWVIGEYSYLCKDEFPTKDLMLAICLLVEKPNITDQTRAICFTALTKMVAQSGIIPEEVDDLVDKYSNSRSTDIQQRCYELRGILANTDIIDEILPPDASNEDLDFDIDLSFLNEYVQNALQNGAKPYITKEQRIKMENDSLLAGLEGKKERGLRFEAYQIKSSVTTNMAVNGPSKSIYDVKTTENVNNSRFVNETQNEFSLAPNLGGSNLNKWSTSGYSGFQDENESDESDNETTNTTSTTTTQKNTSAFSEMTGFGSSDINNNQSNTNTNTTSNNNLNNANVVPNFVEQPKQKIIVPKKPRKTKEEKKREKVANLLFGGEKMKTRKKKTRKSLNQTNQIVKNSTNITPKNTVQKRKTFNQQQQNIMTMNKTNKQEQFNNNNTNTNNVNNNNNNNNNQDVNLINFDMFSSNTNTNTTTKTSTTKTTTNMNQNNSQVTDLMDIFGGSGGMTNTQTTNIMGQTTNTTSNNQNLGGGFGSFDFLNNQQSLIQTHQLFGNFNQDYINVKSKSSNEPAVLLNDGTLSCKFIKLFANDCLIVLVELQNITNNNATDIAITIDYQNAMKTAMTTDPVQQVLSNGQINVSRIVSNGKQNFKFVMSLKENQNTFFSTTSINFRLSYRDPKEQTHFHLIQIPINIGDFLRPREMLTQQFGSKWNQTQIEKQFNLMNVSNIKSIKDFVTLAKKILHLFDIQIIGKEVIMCSNILGNENFICLFHAMITDNYREHPSVSLLSLKCSDSLLNTFNKTLETKEIRFVKIEILRDIIMSTNVEYTFSNEKNDFEMLKLNFEQNIPCYTIYRLDSESPVYGQDWLFITYLPLNNDPETSKKYENNKKNCQKQLGTNFFHLDININQLKDLSWEKVDQLRNMLQKQNKTTQINVKSDLQLNQKSMKTTFKPFMNKFKKPNVEVKLGEFSCNQNLLDSLQRLIQKEINCVQVRVDKTKDFYILQSAGIHDSIFDLVSSIPTDSPTLIYYSFKHEHMGPRESVIMLNSVPSKVLSNDKMYHNTAKAQINELSQKAKITVQKIIEVNNLQLLNHDFLLKKLYPYQRKYIKRNNSPRQQWRISRTKSRIVMRNTINKNKN</sequence>
<dbReference type="SUPFAM" id="SSF55753">
    <property type="entry name" value="Actin depolymerizing proteins"/>
    <property type="match status" value="2"/>
</dbReference>
<feature type="compositionally biased region" description="Acidic residues" evidence="5">
    <location>
        <begin position="689"/>
        <end position="698"/>
    </location>
</feature>
<gene>
    <name evidence="7" type="ORF">M0813_24076</name>
</gene>
<dbReference type="InterPro" id="IPR028269">
    <property type="entry name" value="AP4E1_C"/>
</dbReference>
<evidence type="ECO:0000313" key="8">
    <source>
        <dbReference type="Proteomes" id="UP001150062"/>
    </source>
</evidence>
<evidence type="ECO:0000256" key="5">
    <source>
        <dbReference type="SAM" id="MobiDB-lite"/>
    </source>
</evidence>
<dbReference type="InterPro" id="IPR002553">
    <property type="entry name" value="Clathrin/coatomer_adapt-like_N"/>
</dbReference>
<protein>
    <submittedName>
        <fullName evidence="7">Ap-4 complex subunit epsilon-1</fullName>
    </submittedName>
</protein>
<dbReference type="Pfam" id="PF14807">
    <property type="entry name" value="AP4E_app_platf"/>
    <property type="match status" value="1"/>
</dbReference>
<dbReference type="InterPro" id="IPR029006">
    <property type="entry name" value="ADF-H/Gelsolin-like_dom_sf"/>
</dbReference>
<evidence type="ECO:0000259" key="6">
    <source>
        <dbReference type="PROSITE" id="PS51263"/>
    </source>
</evidence>
<dbReference type="EMBL" id="JAOAOG010000204">
    <property type="protein sequence ID" value="KAJ6240549.1"/>
    <property type="molecule type" value="Genomic_DNA"/>
</dbReference>
<evidence type="ECO:0000313" key="7">
    <source>
        <dbReference type="EMBL" id="KAJ6240549.1"/>
    </source>
</evidence>
<dbReference type="Gene3D" id="3.40.20.10">
    <property type="entry name" value="Severin"/>
    <property type="match status" value="2"/>
</dbReference>
<dbReference type="SUPFAM" id="SSF48371">
    <property type="entry name" value="ARM repeat"/>
    <property type="match status" value="1"/>
</dbReference>
<feature type="region of interest" description="Disordered" evidence="5">
    <location>
        <begin position="843"/>
        <end position="864"/>
    </location>
</feature>
<keyword evidence="2" id="KW-0813">Transport</keyword>
<dbReference type="PROSITE" id="PS51263">
    <property type="entry name" value="ADF_H"/>
    <property type="match status" value="2"/>
</dbReference>
<comment type="subcellular location">
    <subcellularLocation>
        <location evidence="1">Endomembrane system</location>
    </subcellularLocation>
</comment>
<name>A0ABQ8Y7F8_9EUKA</name>
<evidence type="ECO:0000256" key="4">
    <source>
        <dbReference type="ARBA" id="ARBA00023136"/>
    </source>
</evidence>
<evidence type="ECO:0000256" key="2">
    <source>
        <dbReference type="ARBA" id="ARBA00022448"/>
    </source>
</evidence>
<dbReference type="InterPro" id="IPR016024">
    <property type="entry name" value="ARM-type_fold"/>
</dbReference>
<dbReference type="SMART" id="SM01356">
    <property type="entry name" value="AP4E_app_platf"/>
    <property type="match status" value="1"/>
</dbReference>
<dbReference type="Pfam" id="PF01602">
    <property type="entry name" value="Adaptin_N"/>
    <property type="match status" value="1"/>
</dbReference>
<dbReference type="InterPro" id="IPR011989">
    <property type="entry name" value="ARM-like"/>
</dbReference>
<feature type="compositionally biased region" description="Low complexity" evidence="5">
    <location>
        <begin position="845"/>
        <end position="863"/>
    </location>
</feature>
<feature type="compositionally biased region" description="Low complexity" evidence="5">
    <location>
        <begin position="699"/>
        <end position="709"/>
    </location>
</feature>
<evidence type="ECO:0000256" key="1">
    <source>
        <dbReference type="ARBA" id="ARBA00004308"/>
    </source>
</evidence>
<feature type="compositionally biased region" description="Low complexity" evidence="5">
    <location>
        <begin position="724"/>
        <end position="746"/>
    </location>
</feature>
<dbReference type="PANTHER" id="PTHR22780">
    <property type="entry name" value="ADAPTIN, ALPHA/GAMMA/EPSILON"/>
    <property type="match status" value="1"/>
</dbReference>
<feature type="domain" description="ADF-H" evidence="6">
    <location>
        <begin position="1371"/>
        <end position="1508"/>
    </location>
</feature>
<keyword evidence="3" id="KW-0653">Protein transport</keyword>
<accession>A0ABQ8Y7F8</accession>
<dbReference type="InterPro" id="IPR050840">
    <property type="entry name" value="Adaptor_Complx_Large_Subunit"/>
</dbReference>
<reference evidence="7" key="1">
    <citation type="submission" date="2022-08" db="EMBL/GenBank/DDBJ databases">
        <title>Novel sulfate-reducing endosymbionts in the free-living metamonad Anaeramoeba.</title>
        <authorList>
            <person name="Jerlstrom-Hultqvist J."/>
            <person name="Cepicka I."/>
            <person name="Gallot-Lavallee L."/>
            <person name="Salas-Leiva D."/>
            <person name="Curtis B.A."/>
            <person name="Zahonova K."/>
            <person name="Pipaliya S."/>
            <person name="Dacks J."/>
            <person name="Roger A.J."/>
        </authorList>
    </citation>
    <scope>NUCLEOTIDE SEQUENCE</scope>
    <source>
        <strain evidence="7">Schooner1</strain>
    </source>
</reference>
<organism evidence="7 8">
    <name type="scientific">Anaeramoeba flamelloides</name>
    <dbReference type="NCBI Taxonomy" id="1746091"/>
    <lineage>
        <taxon>Eukaryota</taxon>
        <taxon>Metamonada</taxon>
        <taxon>Anaeramoebidae</taxon>
        <taxon>Anaeramoeba</taxon>
    </lineage>
</organism>
<keyword evidence="8" id="KW-1185">Reference proteome</keyword>
<dbReference type="InterPro" id="IPR002108">
    <property type="entry name" value="ADF-H"/>
</dbReference>
<dbReference type="Proteomes" id="UP001150062">
    <property type="component" value="Unassembled WGS sequence"/>
</dbReference>
<dbReference type="Pfam" id="PF00241">
    <property type="entry name" value="Cofilin_ADF"/>
    <property type="match status" value="2"/>
</dbReference>
<feature type="region of interest" description="Disordered" evidence="5">
    <location>
        <begin position="682"/>
        <end position="746"/>
    </location>
</feature>
<proteinExistence type="predicted"/>